<dbReference type="PRINTS" id="PR00344">
    <property type="entry name" value="BCTRLSENSOR"/>
</dbReference>
<evidence type="ECO:0000256" key="2">
    <source>
        <dbReference type="ARBA" id="ARBA00012438"/>
    </source>
</evidence>
<dbReference type="HOGENOM" id="CLU_026375_1_0_10"/>
<feature type="transmembrane region" description="Helical" evidence="6">
    <location>
        <begin position="7"/>
        <end position="28"/>
    </location>
</feature>
<dbReference type="AlphaFoldDB" id="H8XUM6"/>
<dbReference type="InterPro" id="IPR036097">
    <property type="entry name" value="HisK_dim/P_sf"/>
</dbReference>
<dbReference type="InterPro" id="IPR003661">
    <property type="entry name" value="HisK_dim/P_dom"/>
</dbReference>
<dbReference type="SMART" id="SM00387">
    <property type="entry name" value="HATPase_c"/>
    <property type="match status" value="1"/>
</dbReference>
<reference evidence="8 9" key="1">
    <citation type="journal article" date="2012" name="J. Bacteriol.">
        <title>Complete Genome Sequence of Flavobacterium indicum GPSTA100-9T, Isolated from Warm Spring Water.</title>
        <authorList>
            <person name="Barbier P."/>
            <person name="Houel A."/>
            <person name="Loux V."/>
            <person name="Poulain J."/>
            <person name="Bernardet J.F."/>
            <person name="Touchon M."/>
            <person name="Duchaud E."/>
        </authorList>
    </citation>
    <scope>NUCLEOTIDE SEQUENCE [LARGE SCALE GENOMIC DNA]</scope>
    <source>
        <strain evidence="9">DSM 17447 / CIP 109464 / GPTSA100-9</strain>
    </source>
</reference>
<dbReference type="InterPro" id="IPR004358">
    <property type="entry name" value="Sig_transdc_His_kin-like_C"/>
</dbReference>
<evidence type="ECO:0000256" key="1">
    <source>
        <dbReference type="ARBA" id="ARBA00000085"/>
    </source>
</evidence>
<feature type="transmembrane region" description="Helical" evidence="6">
    <location>
        <begin position="267"/>
        <end position="288"/>
    </location>
</feature>
<dbReference type="Proteomes" id="UP000007599">
    <property type="component" value="Chromosome I"/>
</dbReference>
<protein>
    <recommendedName>
        <fullName evidence="2">histidine kinase</fullName>
        <ecNumber evidence="2">2.7.13.3</ecNumber>
    </recommendedName>
</protein>
<dbReference type="SMART" id="SM00388">
    <property type="entry name" value="HisKA"/>
    <property type="match status" value="1"/>
</dbReference>
<dbReference type="STRING" id="1094466.KQS_09350"/>
<keyword evidence="9" id="KW-1185">Reference proteome</keyword>
<dbReference type="EC" id="2.7.13.3" evidence="2"/>
<keyword evidence="3" id="KW-0597">Phosphoprotein</keyword>
<evidence type="ECO:0000256" key="4">
    <source>
        <dbReference type="ARBA" id="ARBA00022679"/>
    </source>
</evidence>
<reference evidence="9" key="2">
    <citation type="submission" date="2012-03" db="EMBL/GenBank/DDBJ databases">
        <title>Complete genome sequence of Flavobacterium indicum GPTSA100-9T, isolated from warm spring water.</title>
        <authorList>
            <person name="Barbier P."/>
            <person name="Houel A."/>
            <person name="Loux V."/>
            <person name="Poulain J."/>
            <person name="Bernardet J.-F."/>
            <person name="Touchon M."/>
            <person name="Duchaud E."/>
        </authorList>
    </citation>
    <scope>NUCLEOTIDE SEQUENCE [LARGE SCALE GENOMIC DNA]</scope>
    <source>
        <strain evidence="9">DSM 17447 / CIP 109464 / GPTSA100-9</strain>
    </source>
</reference>
<dbReference type="Pfam" id="PF00512">
    <property type="entry name" value="HisKA"/>
    <property type="match status" value="1"/>
</dbReference>
<dbReference type="OrthoDB" id="1933776at2"/>
<name>H8XUM6_FLAIG</name>
<accession>H8XUM6</accession>
<keyword evidence="6" id="KW-0472">Membrane</keyword>
<dbReference type="Gene3D" id="3.30.565.10">
    <property type="entry name" value="Histidine kinase-like ATPase, C-terminal domain"/>
    <property type="match status" value="1"/>
</dbReference>
<dbReference type="InterPro" id="IPR036890">
    <property type="entry name" value="HATPase_C_sf"/>
</dbReference>
<dbReference type="KEGG" id="fin:KQS_09350"/>
<dbReference type="Pfam" id="PF02518">
    <property type="entry name" value="HATPase_c"/>
    <property type="match status" value="1"/>
</dbReference>
<dbReference type="GO" id="GO:0000155">
    <property type="term" value="F:phosphorelay sensor kinase activity"/>
    <property type="evidence" value="ECO:0007669"/>
    <property type="project" value="InterPro"/>
</dbReference>
<sequence>MNKTKFRILVFLMSISMIGIIIVQLYWINSSFIKNDEQFKHHTQQVLNNVAKKLDDKEVMDFYKRYFQIKDSLGREPKREQLRKIYFYDKDSKTNETVIYTNTIIPEDYGIDGSFFDKSAYPIGIKNYISKRKTEVYKNNSLDGTTSSIKSKPDVTIEKSGNLEVLDRVQFYVAFRDIVSQRPIHRRLSANLLQSILSFELNKAGIKTPFEYAVYSNGLATKIKSEEFRLDKCTTYGMPILMDADGNSKYELLVRFPNKTNYVFSELVPMTILSLLFTLIIILTYSSALKQLITQKQISEIKTDFINNMTHEFKTPIATINLALDAIRNPKIIEDKEKVQKYLQMIKDENKRMHAQVENVLRISKLERNELEINKEPHQVDEFIEDAIDHVSLILEDKEGIINTHFNATRNTVLLNDVHFTNVLVNILDNAMKYSIDKPVINVFTENIKDYILIKIQDNGIGMSKVAQKKVFDKFFREHTGDLHNVKGHGLGLAYVKQIVDDHNGQIFVESEKGKGSTFIIKLPLIN</sequence>
<dbReference type="CDD" id="cd00075">
    <property type="entry name" value="HATPase"/>
    <property type="match status" value="1"/>
</dbReference>
<dbReference type="PANTHER" id="PTHR43547:SF2">
    <property type="entry name" value="HYBRID SIGNAL TRANSDUCTION HISTIDINE KINASE C"/>
    <property type="match status" value="1"/>
</dbReference>
<dbReference type="RefSeq" id="WP_014388923.1">
    <property type="nucleotide sequence ID" value="NC_017025.1"/>
</dbReference>
<evidence type="ECO:0000256" key="6">
    <source>
        <dbReference type="SAM" id="Phobius"/>
    </source>
</evidence>
<dbReference type="eggNOG" id="COG5002">
    <property type="taxonomic scope" value="Bacteria"/>
</dbReference>
<evidence type="ECO:0000256" key="3">
    <source>
        <dbReference type="ARBA" id="ARBA00022553"/>
    </source>
</evidence>
<dbReference type="EMBL" id="HE774682">
    <property type="protein sequence ID" value="CCG53804.1"/>
    <property type="molecule type" value="Genomic_DNA"/>
</dbReference>
<evidence type="ECO:0000256" key="5">
    <source>
        <dbReference type="ARBA" id="ARBA00022777"/>
    </source>
</evidence>
<proteinExistence type="predicted"/>
<dbReference type="PATRIC" id="fig|1094466.5.peg.1837"/>
<dbReference type="InterPro" id="IPR003594">
    <property type="entry name" value="HATPase_dom"/>
</dbReference>
<keyword evidence="4 8" id="KW-0808">Transferase</keyword>
<feature type="domain" description="Histidine kinase" evidence="7">
    <location>
        <begin position="308"/>
        <end position="527"/>
    </location>
</feature>
<evidence type="ECO:0000313" key="8">
    <source>
        <dbReference type="EMBL" id="CCG53804.1"/>
    </source>
</evidence>
<evidence type="ECO:0000313" key="9">
    <source>
        <dbReference type="Proteomes" id="UP000007599"/>
    </source>
</evidence>
<dbReference type="SUPFAM" id="SSF55874">
    <property type="entry name" value="ATPase domain of HSP90 chaperone/DNA topoisomerase II/histidine kinase"/>
    <property type="match status" value="1"/>
</dbReference>
<dbReference type="SUPFAM" id="SSF47384">
    <property type="entry name" value="Homodimeric domain of signal transducing histidine kinase"/>
    <property type="match status" value="1"/>
</dbReference>
<organism evidence="8 9">
    <name type="scientific">Flavobacterium indicum (strain DSM 17447 / CIP 109464 / GPTSA100-9)</name>
    <dbReference type="NCBI Taxonomy" id="1094466"/>
    <lineage>
        <taxon>Bacteria</taxon>
        <taxon>Pseudomonadati</taxon>
        <taxon>Bacteroidota</taxon>
        <taxon>Flavobacteriia</taxon>
        <taxon>Flavobacteriales</taxon>
        <taxon>Flavobacteriaceae</taxon>
        <taxon>Flavobacterium</taxon>
    </lineage>
</organism>
<dbReference type="CDD" id="cd00082">
    <property type="entry name" value="HisKA"/>
    <property type="match status" value="1"/>
</dbReference>
<dbReference type="PROSITE" id="PS50109">
    <property type="entry name" value="HIS_KIN"/>
    <property type="match status" value="1"/>
</dbReference>
<dbReference type="FunFam" id="3.30.565.10:FF:000006">
    <property type="entry name" value="Sensor histidine kinase WalK"/>
    <property type="match status" value="1"/>
</dbReference>
<evidence type="ECO:0000259" key="7">
    <source>
        <dbReference type="PROSITE" id="PS50109"/>
    </source>
</evidence>
<dbReference type="InterPro" id="IPR005467">
    <property type="entry name" value="His_kinase_dom"/>
</dbReference>
<keyword evidence="6" id="KW-0812">Transmembrane</keyword>
<keyword evidence="5 8" id="KW-0418">Kinase</keyword>
<dbReference type="PANTHER" id="PTHR43547">
    <property type="entry name" value="TWO-COMPONENT HISTIDINE KINASE"/>
    <property type="match status" value="1"/>
</dbReference>
<gene>
    <name evidence="8" type="primary">rprX</name>
    <name evidence="8" type="ordered locus">KQS_09350</name>
</gene>
<comment type="catalytic activity">
    <reaction evidence="1">
        <text>ATP + protein L-histidine = ADP + protein N-phospho-L-histidine.</text>
        <dbReference type="EC" id="2.7.13.3"/>
    </reaction>
</comment>
<keyword evidence="6" id="KW-1133">Transmembrane helix</keyword>
<dbReference type="Gene3D" id="1.10.287.130">
    <property type="match status" value="1"/>
</dbReference>